<keyword evidence="1" id="KW-0560">Oxidoreductase</keyword>
<dbReference type="PANTHER" id="PTHR43366">
    <property type="entry name" value="PYRUVATE SYNTHASE SUBUNIT PORC"/>
    <property type="match status" value="1"/>
</dbReference>
<evidence type="ECO:0000313" key="3">
    <source>
        <dbReference type="EMBL" id="PMP61194.1"/>
    </source>
</evidence>
<evidence type="ECO:0000256" key="1">
    <source>
        <dbReference type="ARBA" id="ARBA00023002"/>
    </source>
</evidence>
<dbReference type="SUPFAM" id="SSF53323">
    <property type="entry name" value="Pyruvate-ferredoxin oxidoreductase, PFOR, domain III"/>
    <property type="match status" value="1"/>
</dbReference>
<dbReference type="Proteomes" id="UP000235731">
    <property type="component" value="Unassembled WGS sequence"/>
</dbReference>
<reference evidence="3 4" key="1">
    <citation type="submission" date="2018-01" db="EMBL/GenBank/DDBJ databases">
        <title>Metagenomic assembled genomes from two thermal pools in the Uzon Caldera, Kamchatka, Russia.</title>
        <authorList>
            <person name="Wilkins L."/>
            <person name="Ettinger C."/>
        </authorList>
    </citation>
    <scope>NUCLEOTIDE SEQUENCE [LARGE SCALE GENOMIC DNA]</scope>
    <source>
        <strain evidence="3">ZAV-15</strain>
    </source>
</reference>
<evidence type="ECO:0000313" key="4">
    <source>
        <dbReference type="Proteomes" id="UP000235731"/>
    </source>
</evidence>
<dbReference type="Pfam" id="PF01558">
    <property type="entry name" value="POR"/>
    <property type="match status" value="1"/>
</dbReference>
<dbReference type="EMBL" id="PNIE01000092">
    <property type="protein sequence ID" value="PMP61194.1"/>
    <property type="molecule type" value="Genomic_DNA"/>
</dbReference>
<evidence type="ECO:0000259" key="2">
    <source>
        <dbReference type="Pfam" id="PF01558"/>
    </source>
</evidence>
<dbReference type="InterPro" id="IPR011894">
    <property type="entry name" value="PorC_KorC"/>
</dbReference>
<accession>A0A2N7PI84</accession>
<name>A0A2N7PI84_9BACT</name>
<dbReference type="InterPro" id="IPR002869">
    <property type="entry name" value="Pyrv_flavodox_OxRed_cen"/>
</dbReference>
<organism evidence="3 4">
    <name type="scientific">Caldimicrobium thiodismutans</name>
    <dbReference type="NCBI Taxonomy" id="1653476"/>
    <lineage>
        <taxon>Bacteria</taxon>
        <taxon>Pseudomonadati</taxon>
        <taxon>Thermodesulfobacteriota</taxon>
        <taxon>Thermodesulfobacteria</taxon>
        <taxon>Thermodesulfobacteriales</taxon>
        <taxon>Thermodesulfobacteriaceae</taxon>
        <taxon>Caldimicrobium</taxon>
    </lineage>
</organism>
<sequence length="183" mass="19981">MIEIRLHGRGGQGGVTSAELIAVAAIHQGKYAQAFPSFGPERRGAPVQAFARISDTRIRTREKIYHPDVVLVLDASLPKIVKVTAGLKEGGIVILNSSHSEKEVREMLGGYKGRLAMVDATKIALEELGLPITNTTMLGAFIKATGLVEPSFMEEALRERFGRLAEKNIKAFHRALEETKIYG</sequence>
<dbReference type="AlphaFoldDB" id="A0A2N7PI84"/>
<dbReference type="Gene3D" id="3.40.920.10">
    <property type="entry name" value="Pyruvate-ferredoxin oxidoreductase, PFOR, domain III"/>
    <property type="match status" value="1"/>
</dbReference>
<proteinExistence type="predicted"/>
<protein>
    <submittedName>
        <fullName evidence="3">Pyruvate synthase</fullName>
    </submittedName>
</protein>
<dbReference type="NCBIfam" id="NF006321">
    <property type="entry name" value="PRK08534.1"/>
    <property type="match status" value="1"/>
</dbReference>
<dbReference type="GO" id="GO:0016625">
    <property type="term" value="F:oxidoreductase activity, acting on the aldehyde or oxo group of donors, iron-sulfur protein as acceptor"/>
    <property type="evidence" value="ECO:0007669"/>
    <property type="project" value="InterPro"/>
</dbReference>
<dbReference type="InterPro" id="IPR019752">
    <property type="entry name" value="Pyrv/ketoisovalerate_OxRed_cat"/>
</dbReference>
<keyword evidence="3" id="KW-0670">Pyruvate</keyword>
<dbReference type="PANTHER" id="PTHR43366:SF1">
    <property type="entry name" value="PYRUVATE SYNTHASE SUBUNIT PORC"/>
    <property type="match status" value="1"/>
</dbReference>
<comment type="caution">
    <text evidence="3">The sequence shown here is derived from an EMBL/GenBank/DDBJ whole genome shotgun (WGS) entry which is preliminary data.</text>
</comment>
<feature type="domain" description="Pyruvate/ketoisovalerate oxidoreductase catalytic" evidence="2">
    <location>
        <begin position="10"/>
        <end position="177"/>
    </location>
</feature>
<dbReference type="NCBIfam" id="TIGR02175">
    <property type="entry name" value="PorC_KorC"/>
    <property type="match status" value="1"/>
</dbReference>
<gene>
    <name evidence="3" type="ORF">C0197_06105</name>
</gene>
<dbReference type="InterPro" id="IPR051626">
    <property type="entry name" value="Oxidoreductase_gamma_subunit"/>
</dbReference>